<keyword evidence="5" id="KW-0511">Multifunctional enzyme</keyword>
<dbReference type="Gene3D" id="3.30.70.270">
    <property type="match status" value="1"/>
</dbReference>
<dbReference type="InterPro" id="IPR050951">
    <property type="entry name" value="Retrovirus_Pol_polyprotein"/>
</dbReference>
<dbReference type="PANTHER" id="PTHR37984:SF5">
    <property type="entry name" value="PROTEIN NYNRIN-LIKE"/>
    <property type="match status" value="1"/>
</dbReference>
<proteinExistence type="predicted"/>
<evidence type="ECO:0000259" key="6">
    <source>
        <dbReference type="Pfam" id="PF17919"/>
    </source>
</evidence>
<keyword evidence="3" id="KW-0255">Endonuclease</keyword>
<evidence type="ECO:0000313" key="7">
    <source>
        <dbReference type="EMBL" id="PIO62137.1"/>
    </source>
</evidence>
<organism evidence="7 8">
    <name type="scientific">Teladorsagia circumcincta</name>
    <name type="common">Brown stomach worm</name>
    <name type="synonym">Ostertagia circumcincta</name>
    <dbReference type="NCBI Taxonomy" id="45464"/>
    <lineage>
        <taxon>Eukaryota</taxon>
        <taxon>Metazoa</taxon>
        <taxon>Ecdysozoa</taxon>
        <taxon>Nematoda</taxon>
        <taxon>Chromadorea</taxon>
        <taxon>Rhabditida</taxon>
        <taxon>Rhabditina</taxon>
        <taxon>Rhabditomorpha</taxon>
        <taxon>Strongyloidea</taxon>
        <taxon>Trichostrongylidae</taxon>
        <taxon>Teladorsagia</taxon>
    </lineage>
</organism>
<dbReference type="Proteomes" id="UP000230423">
    <property type="component" value="Unassembled WGS sequence"/>
</dbReference>
<keyword evidence="2" id="KW-0540">Nuclease</keyword>
<dbReference type="FunFam" id="3.30.70.270:FF:000020">
    <property type="entry name" value="Transposon Tf2-6 polyprotein-like Protein"/>
    <property type="match status" value="1"/>
</dbReference>
<dbReference type="FunFam" id="3.10.20.370:FF:000001">
    <property type="entry name" value="Retrovirus-related Pol polyprotein from transposon 17.6-like protein"/>
    <property type="match status" value="1"/>
</dbReference>
<name>A0A2G9TW23_TELCI</name>
<dbReference type="GO" id="GO:0004519">
    <property type="term" value="F:endonuclease activity"/>
    <property type="evidence" value="ECO:0007669"/>
    <property type="project" value="UniProtKB-KW"/>
</dbReference>
<keyword evidence="8" id="KW-1185">Reference proteome</keyword>
<keyword evidence="4" id="KW-0548">Nucleotidyltransferase</keyword>
<evidence type="ECO:0000256" key="4">
    <source>
        <dbReference type="ARBA" id="ARBA00022918"/>
    </source>
</evidence>
<evidence type="ECO:0000256" key="1">
    <source>
        <dbReference type="ARBA" id="ARBA00012493"/>
    </source>
</evidence>
<evidence type="ECO:0000256" key="2">
    <source>
        <dbReference type="ARBA" id="ARBA00022722"/>
    </source>
</evidence>
<evidence type="ECO:0000313" key="8">
    <source>
        <dbReference type="Proteomes" id="UP000230423"/>
    </source>
</evidence>
<dbReference type="PANTHER" id="PTHR37984">
    <property type="entry name" value="PROTEIN CBG26694"/>
    <property type="match status" value="1"/>
</dbReference>
<sequence>MPAPNDVSQLRAFLGLINFYGNFVKDLHNLRAPLDALTRKDAVYTWTPECQSSFDKIKAILNSDLLLTHYDPNQPIIVAADASNCGIGATLSHRFPNGSEKVVYHASRCLTPAQKNYSQIEKEALALIFAVQKFHRFVHGRHFTLKTDHKPLVAILGNKKGIPVYSANRLQRWATQLRLRDRVRQHKEFRTGRRSLTSHSVALINTGGLRYSQRRCRCNCRVHRKLPSPSGLYRNHPDCYQRRPDHQEGHRLHEVWKMAQD</sequence>
<dbReference type="SUPFAM" id="SSF56672">
    <property type="entry name" value="DNA/RNA polymerases"/>
    <property type="match status" value="1"/>
</dbReference>
<dbReference type="GO" id="GO:0003964">
    <property type="term" value="F:RNA-directed DNA polymerase activity"/>
    <property type="evidence" value="ECO:0007669"/>
    <property type="project" value="UniProtKB-KW"/>
</dbReference>
<dbReference type="InterPro" id="IPR041577">
    <property type="entry name" value="RT_RNaseH_2"/>
</dbReference>
<evidence type="ECO:0000256" key="5">
    <source>
        <dbReference type="ARBA" id="ARBA00023268"/>
    </source>
</evidence>
<feature type="domain" description="Reverse transcriptase/retrotransposon-derived protein RNase H-like" evidence="6">
    <location>
        <begin position="46"/>
        <end position="145"/>
    </location>
</feature>
<dbReference type="CDD" id="cd09274">
    <property type="entry name" value="RNase_HI_RT_Ty3"/>
    <property type="match status" value="1"/>
</dbReference>
<dbReference type="EC" id="2.7.7.49" evidence="1"/>
<dbReference type="OrthoDB" id="5850908at2759"/>
<dbReference type="Pfam" id="PF17919">
    <property type="entry name" value="RT_RNaseH_2"/>
    <property type="match status" value="1"/>
</dbReference>
<accession>A0A2G9TW23</accession>
<keyword evidence="4" id="KW-0695">RNA-directed DNA polymerase</keyword>
<keyword evidence="3" id="KW-0378">Hydrolase</keyword>
<dbReference type="AlphaFoldDB" id="A0A2G9TW23"/>
<reference evidence="7 8" key="1">
    <citation type="submission" date="2015-09" db="EMBL/GenBank/DDBJ databases">
        <title>Draft genome of the parasitic nematode Teladorsagia circumcincta isolate WARC Sus (inbred).</title>
        <authorList>
            <person name="Mitreva M."/>
        </authorList>
    </citation>
    <scope>NUCLEOTIDE SEQUENCE [LARGE SCALE GENOMIC DNA]</scope>
    <source>
        <strain evidence="7 8">S</strain>
    </source>
</reference>
<protein>
    <recommendedName>
        <fullName evidence="1">RNA-directed DNA polymerase</fullName>
        <ecNumber evidence="1">2.7.7.49</ecNumber>
    </recommendedName>
</protein>
<dbReference type="InterPro" id="IPR043502">
    <property type="entry name" value="DNA/RNA_pol_sf"/>
</dbReference>
<gene>
    <name evidence="7" type="ORF">TELCIR_16319</name>
</gene>
<keyword evidence="4" id="KW-0808">Transferase</keyword>
<dbReference type="InterPro" id="IPR043128">
    <property type="entry name" value="Rev_trsase/Diguanyl_cyclase"/>
</dbReference>
<dbReference type="EMBL" id="KZ352513">
    <property type="protein sequence ID" value="PIO62137.1"/>
    <property type="molecule type" value="Genomic_DNA"/>
</dbReference>
<evidence type="ECO:0000256" key="3">
    <source>
        <dbReference type="ARBA" id="ARBA00022759"/>
    </source>
</evidence>